<feature type="compositionally biased region" description="Low complexity" evidence="1">
    <location>
        <begin position="1279"/>
        <end position="1290"/>
    </location>
</feature>
<evidence type="ECO:0000313" key="3">
    <source>
        <dbReference type="Proteomes" id="UP000650467"/>
    </source>
</evidence>
<proteinExistence type="predicted"/>
<comment type="caution">
    <text evidence="2">The sequence shown here is derived from an EMBL/GenBank/DDBJ whole genome shotgun (WGS) entry which is preliminary data.</text>
</comment>
<dbReference type="PANTHER" id="PTHR45733:SF8">
    <property type="entry name" value="FORMIN-J"/>
    <property type="match status" value="1"/>
</dbReference>
<feature type="region of interest" description="Disordered" evidence="1">
    <location>
        <begin position="567"/>
        <end position="618"/>
    </location>
</feature>
<accession>A0A835SG27</accession>
<evidence type="ECO:0000256" key="1">
    <source>
        <dbReference type="SAM" id="MobiDB-lite"/>
    </source>
</evidence>
<feature type="region of interest" description="Disordered" evidence="1">
    <location>
        <begin position="1590"/>
        <end position="1658"/>
    </location>
</feature>
<name>A0A835SG27_CHLIN</name>
<feature type="compositionally biased region" description="Low complexity" evidence="1">
    <location>
        <begin position="600"/>
        <end position="618"/>
    </location>
</feature>
<feature type="compositionally biased region" description="Acidic residues" evidence="1">
    <location>
        <begin position="577"/>
        <end position="590"/>
    </location>
</feature>
<feature type="region of interest" description="Disordered" evidence="1">
    <location>
        <begin position="1279"/>
        <end position="1530"/>
    </location>
</feature>
<reference evidence="2" key="1">
    <citation type="journal article" date="2020" name="bioRxiv">
        <title>Comparative genomics of Chlamydomonas.</title>
        <authorList>
            <person name="Craig R.J."/>
            <person name="Hasan A.R."/>
            <person name="Ness R.W."/>
            <person name="Keightley P.D."/>
        </authorList>
    </citation>
    <scope>NUCLEOTIDE SEQUENCE</scope>
    <source>
        <strain evidence="2">SAG 7.73</strain>
    </source>
</reference>
<feature type="compositionally biased region" description="Pro residues" evidence="1">
    <location>
        <begin position="1591"/>
        <end position="1653"/>
    </location>
</feature>
<feature type="compositionally biased region" description="Low complexity" evidence="1">
    <location>
        <begin position="1337"/>
        <end position="1353"/>
    </location>
</feature>
<feature type="compositionally biased region" description="Low complexity" evidence="1">
    <location>
        <begin position="1404"/>
        <end position="1418"/>
    </location>
</feature>
<gene>
    <name evidence="2" type="ORF">HXX76_014034</name>
</gene>
<dbReference type="InterPro" id="IPR051144">
    <property type="entry name" value="Formin_homology_domain"/>
</dbReference>
<sequence>MDVIRRGRLLGAVFSAIELVYMAVIGKGASRCAQNQKEYASHHMAAIFFNALCSATDPGRKDDVVFVAACEGTYDTPALKSFLKSICGTIQDAVAAFHASPRVRLTETMAGAAGGGQGPNNREPIAAAGHNNGEPIAAAGHNNGGPLASVFRRMMAWLCMAWGAEQTDLNAMLGTALPRAKTDAGSHVLARVIFRLVAPSKAPPPSKASKTAGKTAARRDAITVINSDDTAQQLVALVRAAAPHEWVEAVVSADYFNELTAYLHNSLAARPGHALVLGPVLLTTTTVHKHVLVPPAGIIMPLVVLLDAKNLPNHVYSAPRGSAAQQPAESSTISLFDLVVSVVQVSARTAQLALSAAASVMLERHVVEACRQEDTLLELAACSARAAKANPDDKTARALACDSAELLVEHLNQRLLNAAETGGPEEVAKCLDCVGEPVQSIAALQDSCATPLGRVRVSAKPPAPAAGSNTSTTVSPALGASGMCDMQPDAVEAALKMEPWHVNVAASVYFNRRNTSPLMGLKMVLAALHIAHVVSRAATRVGRRLGDGRETMRVPFLVIGKIGGGAAAASAHHHQDEDEEEDPSGGDDDASTTSEDVLDAPDNGDPADAPTAPAAANAAAADDIAKQLNEALESVPALDVHAFGSGDEAVPDLGSAQLLVRHCNSRDSVRAALLRFTEGAAAGAGPSTSTAPPPPPPPPVIFLMITPSAKVESLVGFIRSEFPELRKTRVHVLVSTKTAAPDEAMDPQIINLLMKQVVTTGNAAARAFLLEQCPFTALTNAIVATKALFAPTAGGSGGGGGAGDGAAAAGGNPGALFVQYASGAARPAKPMAPPSPASQRANLERWMRRHVFEVCGNRIASIVAPRKPFDLQQQRPVAGELGPVHHALGHALCAQRTVRERGSKRVRKAATFLNADNGGLVQIMAAAVLVSLEQAAAPAAADTTEQRAAIIFDALQRVKENDFLLLCCFARVLRGVAIAVHYVKPTESPLVIKLVHTLVNEERPIKTEHTVHLLWQALPVAAPRGGAQAWRLLQMGDAALPELAERLEQAAQALFETASDPRKNPGVQARQRAGAAAWCIGARTELLSRRGANVMSWHSDIPAADLGPRPAFNPETAPPPGAAERVQLDECTAMYELAAAMREEALAELQAATGALAQEQAQAQAQPEVPLLPAGGDEGQAEAARDGDGDNVPDEAADDDEEEEEGNGEERDASEVEEDIVVEEDEYMAMEAVGAARAGGYAGFAGARRAADLKQDEDEEMLEEGEAALPPRARFGHAAAAAGAVAQPGRRTGGGAGSAAAQHEKAKAGALVSPPKTRVPVPAADTEEDEVVMEEGAQPARAKSGGAAAAQPGRRTGGDKGSAAAQHEKAKAGALVSPPKKRVPVPAADPEDDDDEVLEEGEEAPPARANSGGAVAAAQPGRRTGSDALSAGAKRTVAQPEKAKAGTPVTPKKSKDGGPASTGKRRIEAAASADADKRVRFDTTPAAGGAGGSSSSKMPRTAVQAQAPKKRTLKAFSDSEDEGDQLCPLAQGGFDPDGVLLGLPAIELGGGGGGGGGGANLAAEVGQVQQPQAQANAAVAAPHSIPGIPTVAPPPGLVPQPANPMAPGPVLPPPPASPVAPVAPQPANPMAPGPVLPPLPPPPASPPHLPQPTPQGLDALDALHNMTEDVDAQHVQALFP</sequence>
<dbReference type="PANTHER" id="PTHR45733">
    <property type="entry name" value="FORMIN-J"/>
    <property type="match status" value="1"/>
</dbReference>
<dbReference type="Proteomes" id="UP000650467">
    <property type="component" value="Unassembled WGS sequence"/>
</dbReference>
<protein>
    <submittedName>
        <fullName evidence="2">Uncharacterized protein</fullName>
    </submittedName>
</protein>
<dbReference type="OrthoDB" id="560913at2759"/>
<feature type="compositionally biased region" description="Acidic residues" evidence="1">
    <location>
        <begin position="1189"/>
        <end position="1207"/>
    </location>
</feature>
<feature type="compositionally biased region" description="Acidic residues" evidence="1">
    <location>
        <begin position="1389"/>
        <end position="1403"/>
    </location>
</feature>
<evidence type="ECO:0000313" key="2">
    <source>
        <dbReference type="EMBL" id="KAG2424876.1"/>
    </source>
</evidence>
<feature type="region of interest" description="Disordered" evidence="1">
    <location>
        <begin position="1170"/>
        <end position="1222"/>
    </location>
</feature>
<keyword evidence="3" id="KW-1185">Reference proteome</keyword>
<organism evidence="2 3">
    <name type="scientific">Chlamydomonas incerta</name>
    <dbReference type="NCBI Taxonomy" id="51695"/>
    <lineage>
        <taxon>Eukaryota</taxon>
        <taxon>Viridiplantae</taxon>
        <taxon>Chlorophyta</taxon>
        <taxon>core chlorophytes</taxon>
        <taxon>Chlorophyceae</taxon>
        <taxon>CS clade</taxon>
        <taxon>Chlamydomonadales</taxon>
        <taxon>Chlamydomonadaceae</taxon>
        <taxon>Chlamydomonas</taxon>
    </lineage>
</organism>
<dbReference type="EMBL" id="JAEHOC010000060">
    <property type="protein sequence ID" value="KAG2424876.1"/>
    <property type="molecule type" value="Genomic_DNA"/>
</dbReference>